<sequence>MEEIPTEVDEKILLLLPLPDLLSRCSVDQESRKFCSSDFFWSAKFRNEGLSLLEQGQTVQEWAAIYTNSLLARDVAELYANRSYSFPLTAVQDINLLLVDGIKREQLAPFYFSGRLSKTRDDLREQLPFLGSVKQRRRWRQVYDNIKSKDHHTVILDGVSSRFSISQLQTITITSEEEGYDFEDLNNNTIRELVTVLEVDLSPEDVKELFYRLVYFNVDLKHIPTWNFTEE</sequence>
<evidence type="ECO:0000259" key="1">
    <source>
        <dbReference type="PROSITE" id="PS50181"/>
    </source>
</evidence>
<dbReference type="SUPFAM" id="SSF81383">
    <property type="entry name" value="F-box domain"/>
    <property type="match status" value="1"/>
</dbReference>
<reference evidence="2" key="1">
    <citation type="submission" date="2018-03" db="EMBL/GenBank/DDBJ databases">
        <authorList>
            <consortium name="Urmite Genomes"/>
        </authorList>
    </citation>
    <scope>NUCLEOTIDE SEQUENCE [LARGE SCALE GENOMIC DNA]</scope>
    <source>
        <strain evidence="2">IHUMI-27.7</strain>
    </source>
</reference>
<dbReference type="Proteomes" id="UP000273054">
    <property type="component" value="Segment"/>
</dbReference>
<feature type="domain" description="F-box" evidence="1">
    <location>
        <begin position="1"/>
        <end position="44"/>
    </location>
</feature>
<protein>
    <submittedName>
        <fullName evidence="2">F-box domain-containing protein</fullName>
    </submittedName>
</protein>
<gene>
    <name evidence="2" type="ORF">BRZCDTV_411</name>
</gene>
<evidence type="ECO:0000313" key="2">
    <source>
        <dbReference type="EMBL" id="SPN79553.1"/>
    </source>
</evidence>
<evidence type="ECO:0000313" key="3">
    <source>
        <dbReference type="Proteomes" id="UP000273054"/>
    </source>
</evidence>
<dbReference type="PROSITE" id="PS50181">
    <property type="entry name" value="FBOX"/>
    <property type="match status" value="1"/>
</dbReference>
<proteinExistence type="predicted"/>
<name>A0A2R8FEX8_9VIRU</name>
<keyword evidence="3" id="KW-1185">Reference proteome</keyword>
<dbReference type="InterPro" id="IPR001810">
    <property type="entry name" value="F-box_dom"/>
</dbReference>
<dbReference type="EMBL" id="LT994651">
    <property type="protein sequence ID" value="SPN79553.1"/>
    <property type="molecule type" value="Genomic_DNA"/>
</dbReference>
<accession>A0A2R8FEX8</accession>
<dbReference type="InterPro" id="IPR036047">
    <property type="entry name" value="F-box-like_dom_sf"/>
</dbReference>
<organism evidence="2">
    <name type="scientific">Brazilian cedratvirus IHUMI</name>
    <dbReference type="NCBI Taxonomy" id="2126980"/>
    <lineage>
        <taxon>Viruses</taxon>
        <taxon>Pithoviruses</taxon>
        <taxon>Orthocedratvirinae</taxon>
        <taxon>Alphacedratvirus</taxon>
        <taxon>Alphacedratvirus brasiliense</taxon>
    </lineage>
</organism>